<gene>
    <name evidence="1" type="ORF">NB646_08550</name>
</gene>
<dbReference type="Proteomes" id="UP001164819">
    <property type="component" value="Chromosome"/>
</dbReference>
<dbReference type="AlphaFoldDB" id="A0A9E9NT29"/>
<evidence type="ECO:0000313" key="1">
    <source>
        <dbReference type="EMBL" id="WAV90871.1"/>
    </source>
</evidence>
<reference evidence="1" key="1">
    <citation type="journal article" date="2022" name="Front. Microbiol.">
        <title>New perspectives on an old grouping: The genomic and phenotypic variability of Oxalobacter formigenes and the implications for calcium oxalate stone prevention.</title>
        <authorList>
            <person name="Chmiel J.A."/>
            <person name="Carr C."/>
            <person name="Stuivenberg G.A."/>
            <person name="Venema R."/>
            <person name="Chanyi R.M."/>
            <person name="Al K.F."/>
            <person name="Giguere D."/>
            <person name="Say H."/>
            <person name="Akouris P.P."/>
            <person name="Dominguez Romero S.A."/>
            <person name="Kwong A."/>
            <person name="Tai V."/>
            <person name="Koval S.F."/>
            <person name="Razvi H."/>
            <person name="Bjazevic J."/>
            <person name="Burton J.P."/>
        </authorList>
    </citation>
    <scope>NUCLEOTIDE SEQUENCE</scope>
    <source>
        <strain evidence="1">OxK</strain>
    </source>
</reference>
<proteinExistence type="predicted"/>
<name>A0A9E9NT29_9BURK</name>
<accession>A0A9E9NT29</accession>
<dbReference type="RefSeq" id="WP_269282908.1">
    <property type="nucleotide sequence ID" value="NZ_CP098251.1"/>
</dbReference>
<protein>
    <submittedName>
        <fullName evidence="1">Uncharacterized protein</fullName>
    </submittedName>
</protein>
<dbReference type="EMBL" id="CP098251">
    <property type="protein sequence ID" value="WAV90871.1"/>
    <property type="molecule type" value="Genomic_DNA"/>
</dbReference>
<organism evidence="1">
    <name type="scientific">Oxalobacter aliiformigenes</name>
    <dbReference type="NCBI Taxonomy" id="2946593"/>
    <lineage>
        <taxon>Bacteria</taxon>
        <taxon>Pseudomonadati</taxon>
        <taxon>Pseudomonadota</taxon>
        <taxon>Betaproteobacteria</taxon>
        <taxon>Burkholderiales</taxon>
        <taxon>Oxalobacteraceae</taxon>
        <taxon>Oxalobacter</taxon>
    </lineage>
</organism>
<sequence length="69" mass="7750">MKKSMSREHADLLKRCYMSMGMDHDIMLGVQNRKAEAYDLLAHIHSEVHKPHIADGGNGSHHPCHCANS</sequence>